<reference evidence="1 2" key="1">
    <citation type="submission" date="2020-08" db="EMBL/GenBank/DDBJ databases">
        <title>Genomic Encyclopedia of Type Strains, Phase IV (KMG-IV): sequencing the most valuable type-strain genomes for metagenomic binning, comparative biology and taxonomic classification.</title>
        <authorList>
            <person name="Goeker M."/>
        </authorList>
    </citation>
    <scope>NUCLEOTIDE SEQUENCE [LARGE SCALE GENOMIC DNA]</scope>
    <source>
        <strain evidence="1 2">DSM 12141</strain>
    </source>
</reference>
<comment type="caution">
    <text evidence="1">The sequence shown here is derived from an EMBL/GenBank/DDBJ whole genome shotgun (WGS) entry which is preliminary data.</text>
</comment>
<protein>
    <submittedName>
        <fullName evidence="1">Endogenous inhibitor of DNA gyrase (YacG/DUF329 family)</fullName>
    </submittedName>
</protein>
<accession>A0A7W9WL90</accession>
<proteinExistence type="predicted"/>
<gene>
    <name evidence="1" type="ORF">HNR28_001067</name>
</gene>
<name>A0A7W9WL90_CASDE</name>
<dbReference type="AlphaFoldDB" id="A0A7W9WL90"/>
<sequence length="78" mass="8521">MAKCDTCGNEYDKAFTLTREGRTYTFDSFECAIAGAAPHCDHCDTPVIGHGVEKDGQIFCCARCAEQERVTGLRDRAG</sequence>
<evidence type="ECO:0000313" key="1">
    <source>
        <dbReference type="EMBL" id="MBB6083032.1"/>
    </source>
</evidence>
<dbReference type="EMBL" id="JACHIB010000005">
    <property type="protein sequence ID" value="MBB6083032.1"/>
    <property type="molecule type" value="Genomic_DNA"/>
</dbReference>
<dbReference type="RefSeq" id="WP_043683747.1">
    <property type="nucleotide sequence ID" value="NZ_JACHIB010000005.1"/>
</dbReference>
<organism evidence="1 2">
    <name type="scientific">Castellaniella defragrans</name>
    <name type="common">Alcaligenes defragrans</name>
    <dbReference type="NCBI Taxonomy" id="75697"/>
    <lineage>
        <taxon>Bacteria</taxon>
        <taxon>Pseudomonadati</taxon>
        <taxon>Pseudomonadota</taxon>
        <taxon>Betaproteobacteria</taxon>
        <taxon>Burkholderiales</taxon>
        <taxon>Alcaligenaceae</taxon>
        <taxon>Castellaniella</taxon>
    </lineage>
</organism>
<evidence type="ECO:0000313" key="2">
    <source>
        <dbReference type="Proteomes" id="UP000541136"/>
    </source>
</evidence>
<dbReference type="Proteomes" id="UP000541136">
    <property type="component" value="Unassembled WGS sequence"/>
</dbReference>